<evidence type="ECO:0000313" key="5">
    <source>
        <dbReference type="Proteomes" id="UP000507470"/>
    </source>
</evidence>
<dbReference type="Gene3D" id="4.10.60.10">
    <property type="entry name" value="Zinc finger, CCHC-type"/>
    <property type="match status" value="1"/>
</dbReference>
<accession>A0A6J8DU82</accession>
<dbReference type="InterPro" id="IPR001878">
    <property type="entry name" value="Znf_CCHC"/>
</dbReference>
<evidence type="ECO:0000256" key="1">
    <source>
        <dbReference type="PROSITE-ProRule" id="PRU00047"/>
    </source>
</evidence>
<evidence type="ECO:0000313" key="4">
    <source>
        <dbReference type="EMBL" id="CAC5412153.1"/>
    </source>
</evidence>
<keyword evidence="5" id="KW-1185">Reference proteome</keyword>
<feature type="region of interest" description="Disordered" evidence="2">
    <location>
        <begin position="1"/>
        <end position="26"/>
    </location>
</feature>
<dbReference type="SUPFAM" id="SSF57756">
    <property type="entry name" value="Retrovirus zinc finger-like domains"/>
    <property type="match status" value="1"/>
</dbReference>
<keyword evidence="1" id="KW-0862">Zinc</keyword>
<proteinExistence type="predicted"/>
<feature type="compositionally biased region" description="Polar residues" evidence="2">
    <location>
        <begin position="174"/>
        <end position="196"/>
    </location>
</feature>
<feature type="domain" description="CCHC-type" evidence="3">
    <location>
        <begin position="209"/>
        <end position="224"/>
    </location>
</feature>
<evidence type="ECO:0000256" key="2">
    <source>
        <dbReference type="SAM" id="MobiDB-lite"/>
    </source>
</evidence>
<protein>
    <recommendedName>
        <fullName evidence="3">CCHC-type domain-containing protein</fullName>
    </recommendedName>
</protein>
<keyword evidence="1" id="KW-0863">Zinc-finger</keyword>
<dbReference type="PROSITE" id="PS50158">
    <property type="entry name" value="ZF_CCHC"/>
    <property type="match status" value="1"/>
</dbReference>
<name>A0A6J8DU82_MYTCO</name>
<dbReference type="EMBL" id="CACVKT020007990">
    <property type="protein sequence ID" value="CAC5412153.1"/>
    <property type="molecule type" value="Genomic_DNA"/>
</dbReference>
<evidence type="ECO:0000259" key="3">
    <source>
        <dbReference type="PROSITE" id="PS50158"/>
    </source>
</evidence>
<keyword evidence="1" id="KW-0479">Metal-binding</keyword>
<reference evidence="4 5" key="1">
    <citation type="submission" date="2020-06" db="EMBL/GenBank/DDBJ databases">
        <authorList>
            <person name="Li R."/>
            <person name="Bekaert M."/>
        </authorList>
    </citation>
    <scope>NUCLEOTIDE SEQUENCE [LARGE SCALE GENOMIC DNA]</scope>
    <source>
        <strain evidence="5">wild</strain>
    </source>
</reference>
<dbReference type="InterPro" id="IPR036875">
    <property type="entry name" value="Znf_CCHC_sf"/>
</dbReference>
<gene>
    <name evidence="4" type="ORF">MCOR_45168</name>
</gene>
<dbReference type="Proteomes" id="UP000507470">
    <property type="component" value="Unassembled WGS sequence"/>
</dbReference>
<organism evidence="4 5">
    <name type="scientific">Mytilus coruscus</name>
    <name type="common">Sea mussel</name>
    <dbReference type="NCBI Taxonomy" id="42192"/>
    <lineage>
        <taxon>Eukaryota</taxon>
        <taxon>Metazoa</taxon>
        <taxon>Spiralia</taxon>
        <taxon>Lophotrochozoa</taxon>
        <taxon>Mollusca</taxon>
        <taxon>Bivalvia</taxon>
        <taxon>Autobranchia</taxon>
        <taxon>Pteriomorphia</taxon>
        <taxon>Mytilida</taxon>
        <taxon>Mytiloidea</taxon>
        <taxon>Mytilidae</taxon>
        <taxon>Mytilinae</taxon>
        <taxon>Mytilus</taxon>
    </lineage>
</organism>
<sequence length="236" mass="26474">MSDEEIQSSPERAFARSHHWSEEYSPTNNPTADAFLLFSKHLDNALEKQKKEIFTVFEAKIPALNEPASKADFKFKFVSNKKQCEFNDQVSKDIDILKAAISSDNRDFALKTNKILLLATKLSRLVTNMVGTPLASMKAETRAIRKRKTVAHNDTSKKFAADKLFRGFSKTPETRSYTNSAQITPRYNGPRSSTANFRARKGSSPQDICYYCGATGHWSSNCPEKANKSNNTSSSK</sequence>
<dbReference type="GO" id="GO:0003676">
    <property type="term" value="F:nucleic acid binding"/>
    <property type="evidence" value="ECO:0007669"/>
    <property type="project" value="InterPro"/>
</dbReference>
<feature type="region of interest" description="Disordered" evidence="2">
    <location>
        <begin position="172"/>
        <end position="203"/>
    </location>
</feature>
<dbReference type="SMART" id="SM00343">
    <property type="entry name" value="ZnF_C2HC"/>
    <property type="match status" value="1"/>
</dbReference>
<dbReference type="Pfam" id="PF00098">
    <property type="entry name" value="zf-CCHC"/>
    <property type="match status" value="1"/>
</dbReference>
<dbReference type="AlphaFoldDB" id="A0A6J8DU82"/>
<dbReference type="GO" id="GO:0008270">
    <property type="term" value="F:zinc ion binding"/>
    <property type="evidence" value="ECO:0007669"/>
    <property type="project" value="UniProtKB-KW"/>
</dbReference>